<evidence type="ECO:0000256" key="2">
    <source>
        <dbReference type="ARBA" id="ARBA00023295"/>
    </source>
</evidence>
<dbReference type="GO" id="GO:0009100">
    <property type="term" value="P:glycoprotein metabolic process"/>
    <property type="evidence" value="ECO:0007669"/>
    <property type="project" value="TreeGrafter"/>
</dbReference>
<evidence type="ECO:0000259" key="4">
    <source>
        <dbReference type="PROSITE" id="PS52009"/>
    </source>
</evidence>
<dbReference type="PROSITE" id="PS52009">
    <property type="entry name" value="GH84"/>
    <property type="match status" value="1"/>
</dbReference>
<dbReference type="Pfam" id="PF07555">
    <property type="entry name" value="NAGidase"/>
    <property type="match status" value="1"/>
</dbReference>
<accession>A0A914XDK7</accession>
<organism evidence="5 6">
    <name type="scientific">Plectus sambesii</name>
    <dbReference type="NCBI Taxonomy" id="2011161"/>
    <lineage>
        <taxon>Eukaryota</taxon>
        <taxon>Metazoa</taxon>
        <taxon>Ecdysozoa</taxon>
        <taxon>Nematoda</taxon>
        <taxon>Chromadorea</taxon>
        <taxon>Plectida</taxon>
        <taxon>Plectina</taxon>
        <taxon>Plectoidea</taxon>
        <taxon>Plectidae</taxon>
        <taxon>Plectus</taxon>
    </lineage>
</organism>
<feature type="domain" description="GH84" evidence="4">
    <location>
        <begin position="41"/>
        <end position="217"/>
    </location>
</feature>
<keyword evidence="2" id="KW-0326">Glycosidase</keyword>
<reference evidence="6" key="1">
    <citation type="submission" date="2022-11" db="UniProtKB">
        <authorList>
            <consortium name="WormBaseParasite"/>
        </authorList>
    </citation>
    <scope>IDENTIFICATION</scope>
</reference>
<dbReference type="Gene3D" id="3.20.20.80">
    <property type="entry name" value="Glycosidases"/>
    <property type="match status" value="1"/>
</dbReference>
<sequence length="217" mass="24587">MSTRTTEVMTFSDASNVSEGRPLTTTTATKNSAPVRWQDRFVCGVVEGFYGRPWTTEQRRHLFGRQQALGMNAYLYAPKDDLKHRAQWRDLYTPEETDHLQGLIQGAKEHGVTFIYALSPGIDIVYSSPKDLNAVKHKLEQVKNLGCDAFALLFDDIETTMNEADKTKFDSFAVAQLTVSNHTFEYLGCPQFFFCPTEYCESRAVPDLDTSEYLNAL</sequence>
<dbReference type="GO" id="GO:0016231">
    <property type="term" value="F:beta-N-acetylglucosaminidase activity"/>
    <property type="evidence" value="ECO:0007669"/>
    <property type="project" value="TreeGrafter"/>
</dbReference>
<dbReference type="SUPFAM" id="SSF51445">
    <property type="entry name" value="(Trans)glycosidases"/>
    <property type="match status" value="1"/>
</dbReference>
<dbReference type="PANTHER" id="PTHR13170">
    <property type="entry name" value="O-GLCNACASE"/>
    <property type="match status" value="1"/>
</dbReference>
<evidence type="ECO:0000256" key="1">
    <source>
        <dbReference type="ARBA" id="ARBA00022801"/>
    </source>
</evidence>
<dbReference type="PANTHER" id="PTHR13170:SF16">
    <property type="entry name" value="PROTEIN O-GLCNACASE"/>
    <property type="match status" value="1"/>
</dbReference>
<dbReference type="AlphaFoldDB" id="A0A914XDK7"/>
<evidence type="ECO:0000313" key="6">
    <source>
        <dbReference type="WBParaSite" id="PSAMB.scaffold7747size7174.g30485.t1"/>
    </source>
</evidence>
<evidence type="ECO:0000256" key="3">
    <source>
        <dbReference type="SAM" id="MobiDB-lite"/>
    </source>
</evidence>
<feature type="region of interest" description="Disordered" evidence="3">
    <location>
        <begin position="1"/>
        <end position="27"/>
    </location>
</feature>
<keyword evidence="5" id="KW-1185">Reference proteome</keyword>
<dbReference type="InterPro" id="IPR017853">
    <property type="entry name" value="GH"/>
</dbReference>
<proteinExistence type="predicted"/>
<evidence type="ECO:0000313" key="5">
    <source>
        <dbReference type="Proteomes" id="UP000887566"/>
    </source>
</evidence>
<dbReference type="Proteomes" id="UP000887566">
    <property type="component" value="Unplaced"/>
</dbReference>
<name>A0A914XDK7_9BILA</name>
<protein>
    <recommendedName>
        <fullName evidence="4">GH84 domain-containing protein</fullName>
    </recommendedName>
</protein>
<dbReference type="WBParaSite" id="PSAMB.scaffold7747size7174.g30485.t1">
    <property type="protein sequence ID" value="PSAMB.scaffold7747size7174.g30485.t1"/>
    <property type="gene ID" value="PSAMB.scaffold7747size7174.g30485"/>
</dbReference>
<dbReference type="InterPro" id="IPR051822">
    <property type="entry name" value="Glycosyl_Hydrolase_84"/>
</dbReference>
<dbReference type="InterPro" id="IPR011496">
    <property type="entry name" value="O-GlcNAcase_cat"/>
</dbReference>
<keyword evidence="1" id="KW-0378">Hydrolase</keyword>